<reference evidence="1" key="1">
    <citation type="submission" date="2014-11" db="EMBL/GenBank/DDBJ databases">
        <authorList>
            <person name="Amaro Gonzalez C."/>
        </authorList>
    </citation>
    <scope>NUCLEOTIDE SEQUENCE</scope>
</reference>
<sequence>MVRPTVSKMVGIVAGEKRVCVETLLRRLALRQCFPGIFWHYLQQRLIFPLQ</sequence>
<dbReference type="EMBL" id="GBXM01093520">
    <property type="protein sequence ID" value="JAH15057.1"/>
    <property type="molecule type" value="Transcribed_RNA"/>
</dbReference>
<evidence type="ECO:0000313" key="1">
    <source>
        <dbReference type="EMBL" id="JAH15057.1"/>
    </source>
</evidence>
<name>A0A0E9QEW3_ANGAN</name>
<dbReference type="AlphaFoldDB" id="A0A0E9QEW3"/>
<protein>
    <submittedName>
        <fullName evidence="1">Uncharacterized protein</fullName>
    </submittedName>
</protein>
<organism evidence="1">
    <name type="scientific">Anguilla anguilla</name>
    <name type="common">European freshwater eel</name>
    <name type="synonym">Muraena anguilla</name>
    <dbReference type="NCBI Taxonomy" id="7936"/>
    <lineage>
        <taxon>Eukaryota</taxon>
        <taxon>Metazoa</taxon>
        <taxon>Chordata</taxon>
        <taxon>Craniata</taxon>
        <taxon>Vertebrata</taxon>
        <taxon>Euteleostomi</taxon>
        <taxon>Actinopterygii</taxon>
        <taxon>Neopterygii</taxon>
        <taxon>Teleostei</taxon>
        <taxon>Anguilliformes</taxon>
        <taxon>Anguillidae</taxon>
        <taxon>Anguilla</taxon>
    </lineage>
</organism>
<accession>A0A0E9QEW3</accession>
<proteinExistence type="predicted"/>
<reference evidence="1" key="2">
    <citation type="journal article" date="2015" name="Fish Shellfish Immunol.">
        <title>Early steps in the European eel (Anguilla anguilla)-Vibrio vulnificus interaction in the gills: Role of the RtxA13 toxin.</title>
        <authorList>
            <person name="Callol A."/>
            <person name="Pajuelo D."/>
            <person name="Ebbesson L."/>
            <person name="Teles M."/>
            <person name="MacKenzie S."/>
            <person name="Amaro C."/>
        </authorList>
    </citation>
    <scope>NUCLEOTIDE SEQUENCE</scope>
</reference>